<feature type="region of interest" description="Disordered" evidence="1">
    <location>
        <begin position="473"/>
        <end position="495"/>
    </location>
</feature>
<feature type="compositionally biased region" description="Low complexity" evidence="1">
    <location>
        <begin position="559"/>
        <end position="571"/>
    </location>
</feature>
<feature type="transmembrane region" description="Helical" evidence="2">
    <location>
        <begin position="194"/>
        <end position="211"/>
    </location>
</feature>
<accession>A0A3N4L6D8</accession>
<keyword evidence="2" id="KW-1133">Transmembrane helix</keyword>
<dbReference type="AlphaFoldDB" id="A0A3N4L6D8"/>
<feature type="compositionally biased region" description="Polar residues" evidence="1">
    <location>
        <begin position="473"/>
        <end position="483"/>
    </location>
</feature>
<feature type="compositionally biased region" description="Polar residues" evidence="1">
    <location>
        <begin position="80"/>
        <end position="91"/>
    </location>
</feature>
<dbReference type="OrthoDB" id="5368516at2759"/>
<name>A0A3N4L6D8_9PEZI</name>
<proteinExistence type="predicted"/>
<keyword evidence="2" id="KW-0472">Membrane</keyword>
<evidence type="ECO:0000313" key="3">
    <source>
        <dbReference type="EMBL" id="RPB16201.1"/>
    </source>
</evidence>
<gene>
    <name evidence="3" type="ORF">P167DRAFT_562600</name>
</gene>
<feature type="transmembrane region" description="Helical" evidence="2">
    <location>
        <begin position="116"/>
        <end position="138"/>
    </location>
</feature>
<feature type="transmembrane region" description="Helical" evidence="2">
    <location>
        <begin position="29"/>
        <end position="51"/>
    </location>
</feature>
<organism evidence="3 4">
    <name type="scientific">Morchella conica CCBAS932</name>
    <dbReference type="NCBI Taxonomy" id="1392247"/>
    <lineage>
        <taxon>Eukaryota</taxon>
        <taxon>Fungi</taxon>
        <taxon>Dikarya</taxon>
        <taxon>Ascomycota</taxon>
        <taxon>Pezizomycotina</taxon>
        <taxon>Pezizomycetes</taxon>
        <taxon>Pezizales</taxon>
        <taxon>Morchellaceae</taxon>
        <taxon>Morchella</taxon>
    </lineage>
</organism>
<evidence type="ECO:0000313" key="4">
    <source>
        <dbReference type="Proteomes" id="UP000277580"/>
    </source>
</evidence>
<feature type="region of interest" description="Disordered" evidence="1">
    <location>
        <begin position="80"/>
        <end position="103"/>
    </location>
</feature>
<feature type="compositionally biased region" description="Basic and acidic residues" evidence="1">
    <location>
        <begin position="544"/>
        <end position="557"/>
    </location>
</feature>
<feature type="region of interest" description="Disordered" evidence="1">
    <location>
        <begin position="426"/>
        <end position="445"/>
    </location>
</feature>
<dbReference type="STRING" id="1392247.A0A3N4L6D8"/>
<protein>
    <submittedName>
        <fullName evidence="3">Uncharacterized protein</fullName>
    </submittedName>
</protein>
<evidence type="ECO:0000256" key="1">
    <source>
        <dbReference type="SAM" id="MobiDB-lite"/>
    </source>
</evidence>
<keyword evidence="4" id="KW-1185">Reference proteome</keyword>
<sequence>MDSRSDGGPPPDHGPMPGGSNIASLQVRIIILVLTGINIVSAAVMVVRILLDARNACRRRRMRCNGDSAEMGRIRIHRSNTIDQRASGNRSESSKTKLVGGGQDGSSKGLWEMIPAFDVFPLVLATTIIIQGTMFAVVEGEGLKMSPFRGNCRYLSEVAWVALWITPYIILSFTIETAIRALSQPRFQPRSGKSVIYCVLSALILTILTWIPSRVMPEDSAQDFCDGELMAFVDQFSAGGLGILVALVPIAVFMGGVVLMHLSKDIAIDRAEKMASSRMVYFMLINVVQWIMMVPNYVLTAQDSPEYSTSALATVMANIGGIISCGLYIYLRTRNMPAELDDEPTPKIGSLERAPSRHPTALEKELGIVVSEPPHNNYRDDRSMSSRPALASIISEYYDMHTISEIPRSPTMSTHSERETTSILRMHMPPSPTSQYSKDRRSSRAPSIFSQYTTHSFRRLGDEINHMIAGLRNQTTTSAENTPVTPPPPSTRKQSTTYTIFPPNLDRPPTAASSIASVSKLQVPRTLLRAPTRPSRAAVPPINLDRRQSSFKQERPRAHSSSHSSSLSGSLRIPPKARVGAPFEVAIPPRPDNGDAESFMEILIWKKETGAGADPDNRV</sequence>
<reference evidence="3 4" key="1">
    <citation type="journal article" date="2018" name="Nat. Ecol. Evol.">
        <title>Pezizomycetes genomes reveal the molecular basis of ectomycorrhizal truffle lifestyle.</title>
        <authorList>
            <person name="Murat C."/>
            <person name="Payen T."/>
            <person name="Noel B."/>
            <person name="Kuo A."/>
            <person name="Morin E."/>
            <person name="Chen J."/>
            <person name="Kohler A."/>
            <person name="Krizsan K."/>
            <person name="Balestrini R."/>
            <person name="Da Silva C."/>
            <person name="Montanini B."/>
            <person name="Hainaut M."/>
            <person name="Levati E."/>
            <person name="Barry K.W."/>
            <person name="Belfiori B."/>
            <person name="Cichocki N."/>
            <person name="Clum A."/>
            <person name="Dockter R.B."/>
            <person name="Fauchery L."/>
            <person name="Guy J."/>
            <person name="Iotti M."/>
            <person name="Le Tacon F."/>
            <person name="Lindquist E.A."/>
            <person name="Lipzen A."/>
            <person name="Malagnac F."/>
            <person name="Mello A."/>
            <person name="Molinier V."/>
            <person name="Miyauchi S."/>
            <person name="Poulain J."/>
            <person name="Riccioni C."/>
            <person name="Rubini A."/>
            <person name="Sitrit Y."/>
            <person name="Splivallo R."/>
            <person name="Traeger S."/>
            <person name="Wang M."/>
            <person name="Zifcakova L."/>
            <person name="Wipf D."/>
            <person name="Zambonelli A."/>
            <person name="Paolocci F."/>
            <person name="Nowrousian M."/>
            <person name="Ottonello S."/>
            <person name="Baldrian P."/>
            <person name="Spatafora J.W."/>
            <person name="Henrissat B."/>
            <person name="Nagy L.G."/>
            <person name="Aury J.M."/>
            <person name="Wincker P."/>
            <person name="Grigoriev I.V."/>
            <person name="Bonfante P."/>
            <person name="Martin F.M."/>
        </authorList>
    </citation>
    <scope>NUCLEOTIDE SEQUENCE [LARGE SCALE GENOMIC DNA]</scope>
    <source>
        <strain evidence="3 4">CCBAS932</strain>
    </source>
</reference>
<evidence type="ECO:0000256" key="2">
    <source>
        <dbReference type="SAM" id="Phobius"/>
    </source>
</evidence>
<dbReference type="Proteomes" id="UP000277580">
    <property type="component" value="Unassembled WGS sequence"/>
</dbReference>
<dbReference type="InParanoid" id="A0A3N4L6D8"/>
<feature type="region of interest" description="Disordered" evidence="1">
    <location>
        <begin position="531"/>
        <end position="577"/>
    </location>
</feature>
<feature type="transmembrane region" description="Helical" evidence="2">
    <location>
        <begin position="158"/>
        <end position="182"/>
    </location>
</feature>
<keyword evidence="2" id="KW-0812">Transmembrane</keyword>
<feature type="transmembrane region" description="Helical" evidence="2">
    <location>
        <begin position="311"/>
        <end position="331"/>
    </location>
</feature>
<feature type="transmembrane region" description="Helical" evidence="2">
    <location>
        <begin position="236"/>
        <end position="259"/>
    </location>
</feature>
<feature type="transmembrane region" description="Helical" evidence="2">
    <location>
        <begin position="280"/>
        <end position="299"/>
    </location>
</feature>
<dbReference type="EMBL" id="ML119110">
    <property type="protein sequence ID" value="RPB16201.1"/>
    <property type="molecule type" value="Genomic_DNA"/>
</dbReference>